<evidence type="ECO:0000313" key="8">
    <source>
        <dbReference type="Proteomes" id="UP000199087"/>
    </source>
</evidence>
<dbReference type="PROSITE" id="PS51063">
    <property type="entry name" value="HTH_CRP_2"/>
    <property type="match status" value="1"/>
</dbReference>
<feature type="domain" description="HTH crp-type" evidence="6">
    <location>
        <begin position="154"/>
        <end position="227"/>
    </location>
</feature>
<accession>A0A0U1NST9</accession>
<dbReference type="Gene3D" id="1.10.10.10">
    <property type="entry name" value="Winged helix-like DNA-binding domain superfamily/Winged helix DNA-binding domain"/>
    <property type="match status" value="1"/>
</dbReference>
<keyword evidence="8" id="KW-1185">Reference proteome</keyword>
<dbReference type="InterPro" id="IPR012318">
    <property type="entry name" value="HTH_CRP"/>
</dbReference>
<dbReference type="SUPFAM" id="SSF46785">
    <property type="entry name" value="Winged helix' DNA-binding domain"/>
    <property type="match status" value="1"/>
</dbReference>
<sequence length="233" mass="27075">MLNSTAIKMDVLSDLQQFDILRCIPAKTLQKYLPFFYFRIYKKNQRIFMEGDPRDKIFFLLDGYVMYESGSEEGSMLYLDIVKPNQMLAYGGIFTERYYKNTAIAATDIMVYFVPSHVFEEMLNINAKALKHVISKLSIILSLHQKRVQQILIPNAQERVLHTLQYLMDDLGVKEGKEFVIPCPLTALTISKISGTTRETVSLVMNQLKKEEIISVNAKRIRFHKPNYFKEIN</sequence>
<keyword evidence="1" id="KW-0805">Transcription regulation</keyword>
<dbReference type="GO" id="GO:0003700">
    <property type="term" value="F:DNA-binding transcription factor activity"/>
    <property type="evidence" value="ECO:0007669"/>
    <property type="project" value="TreeGrafter"/>
</dbReference>
<dbReference type="RefSeq" id="WP_090631677.1">
    <property type="nucleotide sequence ID" value="NZ_CVRB01000001.1"/>
</dbReference>
<evidence type="ECO:0000313" key="7">
    <source>
        <dbReference type="EMBL" id="CRK81113.1"/>
    </source>
</evidence>
<proteinExistence type="predicted"/>
<dbReference type="SUPFAM" id="SSF51206">
    <property type="entry name" value="cAMP-binding domain-like"/>
    <property type="match status" value="1"/>
</dbReference>
<dbReference type="InterPro" id="IPR018490">
    <property type="entry name" value="cNMP-bd_dom_sf"/>
</dbReference>
<evidence type="ECO:0000259" key="6">
    <source>
        <dbReference type="PROSITE" id="PS51063"/>
    </source>
</evidence>
<dbReference type="Pfam" id="PF13545">
    <property type="entry name" value="HTH_Crp_2"/>
    <property type="match status" value="1"/>
</dbReference>
<dbReference type="InterPro" id="IPR000595">
    <property type="entry name" value="cNMP-bd_dom"/>
</dbReference>
<dbReference type="PANTHER" id="PTHR24567:SF74">
    <property type="entry name" value="HTH-TYPE TRANSCRIPTIONAL REGULATOR ARCR"/>
    <property type="match status" value="1"/>
</dbReference>
<evidence type="ECO:0000259" key="5">
    <source>
        <dbReference type="PROSITE" id="PS50042"/>
    </source>
</evidence>
<dbReference type="PROSITE" id="PS50042">
    <property type="entry name" value="CNMP_BINDING_3"/>
    <property type="match status" value="1"/>
</dbReference>
<organism evidence="7 8">
    <name type="scientific">Neobacillus massiliamazoniensis</name>
    <dbReference type="NCBI Taxonomy" id="1499688"/>
    <lineage>
        <taxon>Bacteria</taxon>
        <taxon>Bacillati</taxon>
        <taxon>Bacillota</taxon>
        <taxon>Bacilli</taxon>
        <taxon>Bacillales</taxon>
        <taxon>Bacillaceae</taxon>
        <taxon>Neobacillus</taxon>
    </lineage>
</organism>
<protein>
    <submittedName>
        <fullName evidence="7">CRP/FNR family transcriptional regulator</fullName>
    </submittedName>
</protein>
<dbReference type="AlphaFoldDB" id="A0A0U1NST9"/>
<dbReference type="STRING" id="1499688.BN000_01011"/>
<dbReference type="InterPro" id="IPR050397">
    <property type="entry name" value="Env_Response_Regulators"/>
</dbReference>
<evidence type="ECO:0000256" key="1">
    <source>
        <dbReference type="ARBA" id="ARBA00023015"/>
    </source>
</evidence>
<dbReference type="Pfam" id="PF00027">
    <property type="entry name" value="cNMP_binding"/>
    <property type="match status" value="1"/>
</dbReference>
<dbReference type="Gene3D" id="2.60.120.10">
    <property type="entry name" value="Jelly Rolls"/>
    <property type="match status" value="1"/>
</dbReference>
<dbReference type="EMBL" id="CVRB01000001">
    <property type="protein sequence ID" value="CRK81113.1"/>
    <property type="molecule type" value="Genomic_DNA"/>
</dbReference>
<dbReference type="GO" id="GO:0003677">
    <property type="term" value="F:DNA binding"/>
    <property type="evidence" value="ECO:0007669"/>
    <property type="project" value="UniProtKB-KW"/>
</dbReference>
<keyword evidence="4" id="KW-0804">Transcription</keyword>
<dbReference type="SMART" id="SM00419">
    <property type="entry name" value="HTH_CRP"/>
    <property type="match status" value="1"/>
</dbReference>
<reference evidence="8" key="1">
    <citation type="submission" date="2015-05" db="EMBL/GenBank/DDBJ databases">
        <authorList>
            <person name="Urmite Genomes"/>
        </authorList>
    </citation>
    <scope>NUCLEOTIDE SEQUENCE [LARGE SCALE GENOMIC DNA]</scope>
    <source>
        <strain evidence="8">LF1</strain>
    </source>
</reference>
<feature type="domain" description="Cyclic nucleotide-binding" evidence="5">
    <location>
        <begin position="20"/>
        <end position="123"/>
    </location>
</feature>
<dbReference type="OrthoDB" id="9810708at2"/>
<keyword evidence="3" id="KW-0010">Activator</keyword>
<dbReference type="GO" id="GO:0005829">
    <property type="term" value="C:cytosol"/>
    <property type="evidence" value="ECO:0007669"/>
    <property type="project" value="TreeGrafter"/>
</dbReference>
<keyword evidence="2" id="KW-0238">DNA-binding</keyword>
<dbReference type="CDD" id="cd00038">
    <property type="entry name" value="CAP_ED"/>
    <property type="match status" value="1"/>
</dbReference>
<dbReference type="InterPro" id="IPR014710">
    <property type="entry name" value="RmlC-like_jellyroll"/>
</dbReference>
<evidence type="ECO:0000256" key="2">
    <source>
        <dbReference type="ARBA" id="ARBA00023125"/>
    </source>
</evidence>
<name>A0A0U1NST9_9BACI</name>
<gene>
    <name evidence="7" type="ORF">BN000_01011</name>
</gene>
<dbReference type="InterPro" id="IPR036390">
    <property type="entry name" value="WH_DNA-bd_sf"/>
</dbReference>
<dbReference type="Proteomes" id="UP000199087">
    <property type="component" value="Unassembled WGS sequence"/>
</dbReference>
<dbReference type="InterPro" id="IPR036388">
    <property type="entry name" value="WH-like_DNA-bd_sf"/>
</dbReference>
<evidence type="ECO:0000256" key="3">
    <source>
        <dbReference type="ARBA" id="ARBA00023159"/>
    </source>
</evidence>
<evidence type="ECO:0000256" key="4">
    <source>
        <dbReference type="ARBA" id="ARBA00023163"/>
    </source>
</evidence>
<dbReference type="PANTHER" id="PTHR24567">
    <property type="entry name" value="CRP FAMILY TRANSCRIPTIONAL REGULATORY PROTEIN"/>
    <property type="match status" value="1"/>
</dbReference>